<feature type="binding site" evidence="4">
    <location>
        <position position="515"/>
    </location>
    <ligand>
        <name>Zn(2+)</name>
        <dbReference type="ChEBI" id="CHEBI:29105"/>
        <note>catalytic</note>
    </ligand>
</feature>
<dbReference type="GO" id="GO:0006508">
    <property type="term" value="P:proteolysis"/>
    <property type="evidence" value="ECO:0007669"/>
    <property type="project" value="InterPro"/>
</dbReference>
<reference evidence="10" key="1">
    <citation type="submission" date="2014-08" db="EMBL/GenBank/DDBJ databases">
        <authorList>
            <person name="Sharma Rahul"/>
            <person name="Thines Marco"/>
        </authorList>
    </citation>
    <scope>NUCLEOTIDE SEQUENCE</scope>
</reference>
<feature type="domain" description="Disintegrin" evidence="8">
    <location>
        <begin position="598"/>
        <end position="685"/>
    </location>
</feature>
<comment type="function">
    <text evidence="2">Probable zinc protease.</text>
</comment>
<dbReference type="EMBL" id="LN483144">
    <property type="protein sequence ID" value="CDZ96471.1"/>
    <property type="molecule type" value="Genomic_DNA"/>
</dbReference>
<dbReference type="Gene3D" id="4.10.70.10">
    <property type="entry name" value="Disintegrin domain"/>
    <property type="match status" value="1"/>
</dbReference>
<dbReference type="SMART" id="SM00050">
    <property type="entry name" value="DISIN"/>
    <property type="match status" value="1"/>
</dbReference>
<dbReference type="PROSITE" id="PS50214">
    <property type="entry name" value="DISINTEGRIN_2"/>
    <property type="match status" value="1"/>
</dbReference>
<keyword evidence="6" id="KW-0812">Transmembrane</keyword>
<dbReference type="PANTHER" id="PTHR11905:SF159">
    <property type="entry name" value="ADAM METALLOPROTEASE"/>
    <property type="match status" value="1"/>
</dbReference>
<dbReference type="Gene3D" id="3.40.1620.60">
    <property type="match status" value="1"/>
</dbReference>
<dbReference type="PROSITE" id="PS50215">
    <property type="entry name" value="ADAM_MEPRO"/>
    <property type="match status" value="1"/>
</dbReference>
<evidence type="ECO:0000256" key="1">
    <source>
        <dbReference type="ARBA" id="ARBA00023157"/>
    </source>
</evidence>
<feature type="transmembrane region" description="Helical" evidence="6">
    <location>
        <begin position="789"/>
        <end position="813"/>
    </location>
</feature>
<keyword evidence="6" id="KW-0472">Membrane</keyword>
<dbReference type="AlphaFoldDB" id="A0A0F7SEA1"/>
<feature type="active site" evidence="4">
    <location>
        <position position="516"/>
    </location>
</feature>
<dbReference type="GO" id="GO:0004222">
    <property type="term" value="F:metalloendopeptidase activity"/>
    <property type="evidence" value="ECO:0007669"/>
    <property type="project" value="InterPro"/>
</dbReference>
<evidence type="ECO:0000256" key="5">
    <source>
        <dbReference type="SAM" id="MobiDB-lite"/>
    </source>
</evidence>
<evidence type="ECO:0000313" key="10">
    <source>
        <dbReference type="EMBL" id="CDZ96471.1"/>
    </source>
</evidence>
<keyword evidence="1" id="KW-1015">Disulfide bond</keyword>
<dbReference type="InterPro" id="IPR036436">
    <property type="entry name" value="Disintegrin_dom_sf"/>
</dbReference>
<keyword evidence="6" id="KW-1133">Transmembrane helix</keyword>
<accession>A0A0F7SEA1</accession>
<evidence type="ECO:0000256" key="4">
    <source>
        <dbReference type="PROSITE-ProRule" id="PRU00276"/>
    </source>
</evidence>
<proteinExistence type="predicted"/>
<feature type="binding site" evidence="4">
    <location>
        <position position="519"/>
    </location>
    <ligand>
        <name>Zn(2+)</name>
        <dbReference type="ChEBI" id="CHEBI:29105"/>
        <note>catalytic</note>
    </ligand>
</feature>
<keyword evidence="4" id="KW-0862">Zinc</keyword>
<evidence type="ECO:0000256" key="7">
    <source>
        <dbReference type="SAM" id="SignalP"/>
    </source>
</evidence>
<organism evidence="10">
    <name type="scientific">Phaffia rhodozyma</name>
    <name type="common">Yeast</name>
    <name type="synonym">Xanthophyllomyces dendrorhous</name>
    <dbReference type="NCBI Taxonomy" id="264483"/>
    <lineage>
        <taxon>Eukaryota</taxon>
        <taxon>Fungi</taxon>
        <taxon>Dikarya</taxon>
        <taxon>Basidiomycota</taxon>
        <taxon>Agaricomycotina</taxon>
        <taxon>Tremellomycetes</taxon>
        <taxon>Cystofilobasidiales</taxon>
        <taxon>Mrakiaceae</taxon>
        <taxon>Phaffia</taxon>
    </lineage>
</organism>
<dbReference type="Pfam" id="PF00200">
    <property type="entry name" value="Disintegrin"/>
    <property type="match status" value="1"/>
</dbReference>
<evidence type="ECO:0000259" key="9">
    <source>
        <dbReference type="PROSITE" id="PS50215"/>
    </source>
</evidence>
<sequence length="888" mass="95592">MGRFALSRSGWRNLICSGYICILFTLLAQPAKASFHHNSPLVRVHQPRTSRLEILPRWQPLESTRRRSTPVYRRAADTPEENDLGFEDWWRTTVDLEDGTELYIHLKPSRNLIHPQASMLTTDPLTNTPVSTPLDRTSILAFSGSVYSDRRTSDRKWAEDRTRSFSSFGHDKDYPTDPESSGWARFLVRPITNSDQSALGRVFEGAFTHNGGIHNVLSRETYNLHRRNGDVQLLDHDQGRADASQMVIFKDSGYEQSISEVPSSGCMHDKLDFNTNNTHPVYTAPRSSSLEENWDQNDPWWVKSSMDQKDSWRVRRDLDLDITGLGSLQARQDVPVSGTVDYSGTIGQTTGCVKEQRVVYTGVAADCAYVGAYGSVEEARQAILNNWNTASALYRQTFNISLGISTIFIPSNPLTDCPTSASSGSTEPWNLACSASTDLNSRLSLFSAWRGASERSGDDLGLWHLMSGCRTGSEVGVAWLGQVCVSSARNQGSSGVVSGTAVSTNGATEWQIVAHETGHNFGAIHDCASGCSLGQTTCCPLSVSQCNADGQYLMSPVSSRGETVFSPCSIGNICSVIGNKAIDLSCLKQPGSTDVISLQQCGNGILEPGEDCDPGSNATSACCDPATCKFRTGAVCDPTSAACCTETCQYASSSVVCRPAQGECDIQETCTGNSSSCPTDRTVDDRTSCGTSGQGLTCASGVCTSRDLQCKLAGMDYKLDRACSSLPVGTSSCSLTCQAPGSINTCVSLNSHFLDGTACGYSGTCQNGSCAGQSGLESAKGWYRDHLNIAIPVTVVVGLIVLAIIFSVARCICGCGSRKKKGRRAVLVTDTHPPMYPQTRPYAASGNIGFPPSAQQAPPPRWVDPEMYNGPNAYGGSGDSRQPYGVRH</sequence>
<dbReference type="InterPro" id="IPR024079">
    <property type="entry name" value="MetalloPept_cat_dom_sf"/>
</dbReference>
<evidence type="ECO:0000256" key="6">
    <source>
        <dbReference type="SAM" id="Phobius"/>
    </source>
</evidence>
<feature type="signal peptide" evidence="7">
    <location>
        <begin position="1"/>
        <end position="33"/>
    </location>
</feature>
<dbReference type="PANTHER" id="PTHR11905">
    <property type="entry name" value="ADAM A DISINTEGRIN AND METALLOPROTEASE DOMAIN"/>
    <property type="match status" value="1"/>
</dbReference>
<evidence type="ECO:0000259" key="8">
    <source>
        <dbReference type="PROSITE" id="PS50214"/>
    </source>
</evidence>
<dbReference type="InterPro" id="IPR001762">
    <property type="entry name" value="Disintegrin_dom"/>
</dbReference>
<dbReference type="FunFam" id="4.10.70.10:FF:000003">
    <property type="entry name" value="Disintegrin and metalloproteinase domain-containing protein 17"/>
    <property type="match status" value="1"/>
</dbReference>
<dbReference type="GO" id="GO:0046872">
    <property type="term" value="F:metal ion binding"/>
    <property type="evidence" value="ECO:0007669"/>
    <property type="project" value="UniProtKB-KW"/>
</dbReference>
<feature type="domain" description="Peptidase M12B" evidence="9">
    <location>
        <begin position="357"/>
        <end position="579"/>
    </location>
</feature>
<comment type="caution">
    <text evidence="4">Lacks conserved residue(s) required for the propagation of feature annotation.</text>
</comment>
<protein>
    <recommendedName>
        <fullName evidence="3">Disintegrin and metalloproteinase domain-containing protein B</fullName>
    </recommendedName>
</protein>
<dbReference type="InterPro" id="IPR001590">
    <property type="entry name" value="Peptidase_M12B"/>
</dbReference>
<dbReference type="Pfam" id="PF13583">
    <property type="entry name" value="Reprolysin_4"/>
    <property type="match status" value="1"/>
</dbReference>
<dbReference type="Gene3D" id="3.40.390.10">
    <property type="entry name" value="Collagenase (Catalytic Domain)"/>
    <property type="match status" value="1"/>
</dbReference>
<keyword evidence="4" id="KW-0479">Metal-binding</keyword>
<dbReference type="SUPFAM" id="SSF55486">
    <property type="entry name" value="Metalloproteases ('zincins'), catalytic domain"/>
    <property type="match status" value="1"/>
</dbReference>
<name>A0A0F7SEA1_PHARH</name>
<dbReference type="SUPFAM" id="SSF57552">
    <property type="entry name" value="Blood coagulation inhibitor (disintegrin)"/>
    <property type="match status" value="1"/>
</dbReference>
<feature type="chain" id="PRO_5002521830" description="Disintegrin and metalloproteinase domain-containing protein B" evidence="7">
    <location>
        <begin position="34"/>
        <end position="888"/>
    </location>
</feature>
<keyword evidence="7" id="KW-0732">Signal</keyword>
<feature type="region of interest" description="Disordered" evidence="5">
    <location>
        <begin position="847"/>
        <end position="888"/>
    </location>
</feature>
<feature type="binding site" evidence="4">
    <location>
        <position position="525"/>
    </location>
    <ligand>
        <name>Zn(2+)</name>
        <dbReference type="ChEBI" id="CHEBI:29105"/>
        <note>catalytic</note>
    </ligand>
</feature>
<evidence type="ECO:0000256" key="2">
    <source>
        <dbReference type="ARBA" id="ARBA00056552"/>
    </source>
</evidence>
<evidence type="ECO:0000256" key="3">
    <source>
        <dbReference type="ARBA" id="ARBA00074021"/>
    </source>
</evidence>